<gene>
    <name evidence="1" type="ORF">GCM10009862_13390</name>
</gene>
<name>A0ABN3PBJ4_9MICO</name>
<evidence type="ECO:0000313" key="1">
    <source>
        <dbReference type="EMBL" id="GAA2575501.1"/>
    </source>
</evidence>
<evidence type="ECO:0000313" key="2">
    <source>
        <dbReference type="Proteomes" id="UP001500274"/>
    </source>
</evidence>
<comment type="caution">
    <text evidence="1">The sequence shown here is derived from an EMBL/GenBank/DDBJ whole genome shotgun (WGS) entry which is preliminary data.</text>
</comment>
<organism evidence="1 2">
    <name type="scientific">Microbacterium binotii</name>
    <dbReference type="NCBI Taxonomy" id="462710"/>
    <lineage>
        <taxon>Bacteria</taxon>
        <taxon>Bacillati</taxon>
        <taxon>Actinomycetota</taxon>
        <taxon>Actinomycetes</taxon>
        <taxon>Micrococcales</taxon>
        <taxon>Microbacteriaceae</taxon>
        <taxon>Microbacterium</taxon>
    </lineage>
</organism>
<accession>A0ABN3PBJ4</accession>
<evidence type="ECO:0008006" key="3">
    <source>
        <dbReference type="Google" id="ProtNLM"/>
    </source>
</evidence>
<dbReference type="Proteomes" id="UP001500274">
    <property type="component" value="Unassembled WGS sequence"/>
</dbReference>
<keyword evidence="2" id="KW-1185">Reference proteome</keyword>
<reference evidence="1 2" key="1">
    <citation type="journal article" date="2019" name="Int. J. Syst. Evol. Microbiol.">
        <title>The Global Catalogue of Microorganisms (GCM) 10K type strain sequencing project: providing services to taxonomists for standard genome sequencing and annotation.</title>
        <authorList>
            <consortium name="The Broad Institute Genomics Platform"/>
            <consortium name="The Broad Institute Genome Sequencing Center for Infectious Disease"/>
            <person name="Wu L."/>
            <person name="Ma J."/>
        </authorList>
    </citation>
    <scope>NUCLEOTIDE SEQUENCE [LARGE SCALE GENOMIC DNA]</scope>
    <source>
        <strain evidence="1 2">JCM 16365</strain>
    </source>
</reference>
<proteinExistence type="predicted"/>
<dbReference type="EMBL" id="BAAARI010000011">
    <property type="protein sequence ID" value="GAA2575501.1"/>
    <property type="molecule type" value="Genomic_DNA"/>
</dbReference>
<sequence length="91" mass="10164">MSIFVVTYDLSAPGRNYNDLIDHLKSYGTYSRPVESTWLISTSMNAGQVRDAAKKYLDANDKLLVIALATNWASTGLRDATNEWLRNHVAS</sequence>
<protein>
    <recommendedName>
        <fullName evidence="3">CRISPR-associated protein Cas2</fullName>
    </recommendedName>
</protein>
<dbReference type="RefSeq" id="WP_344227977.1">
    <property type="nucleotide sequence ID" value="NZ_BAAARI010000011.1"/>
</dbReference>